<dbReference type="AlphaFoldDB" id="A0A5C6XE64"/>
<accession>A0A5C6XE64</accession>
<proteinExistence type="predicted"/>
<gene>
    <name evidence="1" type="ORF">FRC98_15785</name>
</gene>
<sequence length="208" mass="23491">MFLVQNARSSLIAPWKQRTLVALTTCLLAACSTSQQMSDAQPRPFALDTSDWPEERRALEEDFHTWLGEFVSFDAALRQSMRKFNSLLQERSAGQQALDARLRDHLKGSTDPDLRAWGTLRLAQTYLNFACLIEDIHTPSGITAEQAREFRNNISTLVSDLFAKTATTLNATTEQGVDTWSHQADYLLQHLDPPTSETCESTLAFWRP</sequence>
<dbReference type="OrthoDB" id="9827298at2"/>
<name>A0A5C6XE64_9DELT</name>
<comment type="caution">
    <text evidence="1">The sequence shown here is derived from an EMBL/GenBank/DDBJ whole genome shotgun (WGS) entry which is preliminary data.</text>
</comment>
<dbReference type="Proteomes" id="UP000321412">
    <property type="component" value="Unassembled WGS sequence"/>
</dbReference>
<dbReference type="RefSeq" id="WP_146982404.1">
    <property type="nucleotide sequence ID" value="NZ_VOSM01000008.1"/>
</dbReference>
<protein>
    <submittedName>
        <fullName evidence="1">Uncharacterized protein</fullName>
    </submittedName>
</protein>
<organism evidence="1 2">
    <name type="scientific">Lujinxingia vulgaris</name>
    <dbReference type="NCBI Taxonomy" id="2600176"/>
    <lineage>
        <taxon>Bacteria</taxon>
        <taxon>Deltaproteobacteria</taxon>
        <taxon>Bradymonadales</taxon>
        <taxon>Lujinxingiaceae</taxon>
        <taxon>Lujinxingia</taxon>
    </lineage>
</organism>
<keyword evidence="2" id="KW-1185">Reference proteome</keyword>
<dbReference type="EMBL" id="VOSM01000008">
    <property type="protein sequence ID" value="TXD35665.1"/>
    <property type="molecule type" value="Genomic_DNA"/>
</dbReference>
<evidence type="ECO:0000313" key="1">
    <source>
        <dbReference type="EMBL" id="TXD35665.1"/>
    </source>
</evidence>
<evidence type="ECO:0000313" key="2">
    <source>
        <dbReference type="Proteomes" id="UP000321412"/>
    </source>
</evidence>
<reference evidence="1 2" key="1">
    <citation type="submission" date="2019-08" db="EMBL/GenBank/DDBJ databases">
        <title>Bradymonadales sp. TMQ4.</title>
        <authorList>
            <person name="Liang Q."/>
        </authorList>
    </citation>
    <scope>NUCLEOTIDE SEQUENCE [LARGE SCALE GENOMIC DNA]</scope>
    <source>
        <strain evidence="1 2">TMQ4</strain>
    </source>
</reference>